<protein>
    <submittedName>
        <fullName evidence="2">Uncharacterized protein</fullName>
    </submittedName>
</protein>
<sequence>AGPPLSDLQGLFLHHHQSPHTVKREPEDLSHHRRGSAADKGRHKVVLVTAGHSDLVVDVVNNNNTTIKDEFIHSPQHNSRSINGTPSSTSSLITGEPNPPIEIITTDGLKSEMAYSTHIFTAMSNAQPHGGSGTPSPIPYSEHGTQYTTSVSQGSSGYIT</sequence>
<gene>
    <name evidence="2" type="ORF">g.43171</name>
</gene>
<proteinExistence type="predicted"/>
<accession>A0A1B6D0S2</accession>
<feature type="non-terminal residue" evidence="2">
    <location>
        <position position="160"/>
    </location>
</feature>
<feature type="compositionally biased region" description="Basic and acidic residues" evidence="1">
    <location>
        <begin position="22"/>
        <end position="40"/>
    </location>
</feature>
<feature type="region of interest" description="Disordered" evidence="1">
    <location>
        <begin position="125"/>
        <end position="160"/>
    </location>
</feature>
<dbReference type="AlphaFoldDB" id="A0A1B6D0S2"/>
<organism evidence="2">
    <name type="scientific">Clastoptera arizonana</name>
    <name type="common">Arizona spittle bug</name>
    <dbReference type="NCBI Taxonomy" id="38151"/>
    <lineage>
        <taxon>Eukaryota</taxon>
        <taxon>Metazoa</taxon>
        <taxon>Ecdysozoa</taxon>
        <taxon>Arthropoda</taxon>
        <taxon>Hexapoda</taxon>
        <taxon>Insecta</taxon>
        <taxon>Pterygota</taxon>
        <taxon>Neoptera</taxon>
        <taxon>Paraneoptera</taxon>
        <taxon>Hemiptera</taxon>
        <taxon>Auchenorrhyncha</taxon>
        <taxon>Cercopoidea</taxon>
        <taxon>Clastopteridae</taxon>
        <taxon>Clastoptera</taxon>
    </lineage>
</organism>
<feature type="region of interest" description="Disordered" evidence="1">
    <location>
        <begin position="75"/>
        <end position="99"/>
    </location>
</feature>
<feature type="compositionally biased region" description="Polar residues" evidence="1">
    <location>
        <begin position="75"/>
        <end position="93"/>
    </location>
</feature>
<feature type="region of interest" description="Disordered" evidence="1">
    <location>
        <begin position="17"/>
        <end position="41"/>
    </location>
</feature>
<evidence type="ECO:0000313" key="2">
    <source>
        <dbReference type="EMBL" id="JAS19281.1"/>
    </source>
</evidence>
<feature type="non-terminal residue" evidence="2">
    <location>
        <position position="1"/>
    </location>
</feature>
<feature type="compositionally biased region" description="Polar residues" evidence="1">
    <location>
        <begin position="143"/>
        <end position="160"/>
    </location>
</feature>
<dbReference type="EMBL" id="GEDC01018017">
    <property type="protein sequence ID" value="JAS19281.1"/>
    <property type="molecule type" value="Transcribed_RNA"/>
</dbReference>
<reference evidence="2" key="1">
    <citation type="submission" date="2015-12" db="EMBL/GenBank/DDBJ databases">
        <title>De novo transcriptome assembly of four potential Pierce s Disease insect vectors from Arizona vineyards.</title>
        <authorList>
            <person name="Tassone E.E."/>
        </authorList>
    </citation>
    <scope>NUCLEOTIDE SEQUENCE</scope>
</reference>
<evidence type="ECO:0000256" key="1">
    <source>
        <dbReference type="SAM" id="MobiDB-lite"/>
    </source>
</evidence>
<name>A0A1B6D0S2_9HEMI</name>